<keyword evidence="3" id="KW-1185">Reference proteome</keyword>
<organism evidence="2 3">
    <name type="scientific">Gossypium stocksii</name>
    <dbReference type="NCBI Taxonomy" id="47602"/>
    <lineage>
        <taxon>Eukaryota</taxon>
        <taxon>Viridiplantae</taxon>
        <taxon>Streptophyta</taxon>
        <taxon>Embryophyta</taxon>
        <taxon>Tracheophyta</taxon>
        <taxon>Spermatophyta</taxon>
        <taxon>Magnoliopsida</taxon>
        <taxon>eudicotyledons</taxon>
        <taxon>Gunneridae</taxon>
        <taxon>Pentapetalae</taxon>
        <taxon>rosids</taxon>
        <taxon>malvids</taxon>
        <taxon>Malvales</taxon>
        <taxon>Malvaceae</taxon>
        <taxon>Malvoideae</taxon>
        <taxon>Gossypium</taxon>
    </lineage>
</organism>
<dbReference type="GO" id="GO:0010073">
    <property type="term" value="P:meristem maintenance"/>
    <property type="evidence" value="ECO:0007669"/>
    <property type="project" value="InterPro"/>
</dbReference>
<dbReference type="AlphaFoldDB" id="A0A9D3UG99"/>
<reference evidence="2 3" key="1">
    <citation type="journal article" date="2021" name="Plant Biotechnol. J.">
        <title>Multi-omics assisted identification of the key and species-specific regulatory components of drought-tolerant mechanisms in Gossypium stocksii.</title>
        <authorList>
            <person name="Yu D."/>
            <person name="Ke L."/>
            <person name="Zhang D."/>
            <person name="Wu Y."/>
            <person name="Sun Y."/>
            <person name="Mei J."/>
            <person name="Sun J."/>
            <person name="Sun Y."/>
        </authorList>
    </citation>
    <scope>NUCLEOTIDE SEQUENCE [LARGE SCALE GENOMIC DNA]</scope>
    <source>
        <strain evidence="3">cv. E1</strain>
        <tissue evidence="2">Leaf</tissue>
    </source>
</reference>
<sequence>ERYLVVRSRLHDLGYFSNRRVTSYLDVAGFGVAAEATITLEDVAIQLGLFINREVVTGPGKVLDLRGTCSRLLGRVPLDDKGGKLTELKFTWLRANFEHPLSNPTQMDIIYAARAFILQLIWGTLMLDVNQNKVNIMYLPLLEDLAQVGNYSWGSAVMACLYCELCQATKPFTKTTGGCCMLL</sequence>
<proteinExistence type="predicted"/>
<gene>
    <name evidence="2" type="ORF">J1N35_041719</name>
</gene>
<dbReference type="Pfam" id="PF10536">
    <property type="entry name" value="PMD"/>
    <property type="match status" value="1"/>
</dbReference>
<protein>
    <recommendedName>
        <fullName evidence="1">Aminotransferase-like plant mobile domain-containing protein</fullName>
    </recommendedName>
</protein>
<feature type="non-terminal residue" evidence="2">
    <location>
        <position position="1"/>
    </location>
</feature>
<dbReference type="PANTHER" id="PTHR46033">
    <property type="entry name" value="PROTEIN MAIN-LIKE 2"/>
    <property type="match status" value="1"/>
</dbReference>
<dbReference type="PANTHER" id="PTHR46033:SF8">
    <property type="entry name" value="PROTEIN MAINTENANCE OF MERISTEMS-LIKE"/>
    <property type="match status" value="1"/>
</dbReference>
<feature type="domain" description="Aminotransferase-like plant mobile" evidence="1">
    <location>
        <begin position="35"/>
        <end position="183"/>
    </location>
</feature>
<dbReference type="Proteomes" id="UP000828251">
    <property type="component" value="Unassembled WGS sequence"/>
</dbReference>
<evidence type="ECO:0000313" key="2">
    <source>
        <dbReference type="EMBL" id="KAH1039976.1"/>
    </source>
</evidence>
<evidence type="ECO:0000313" key="3">
    <source>
        <dbReference type="Proteomes" id="UP000828251"/>
    </source>
</evidence>
<dbReference type="EMBL" id="JAIQCV010000012">
    <property type="protein sequence ID" value="KAH1039976.1"/>
    <property type="molecule type" value="Genomic_DNA"/>
</dbReference>
<dbReference type="InterPro" id="IPR019557">
    <property type="entry name" value="AminoTfrase-like_pln_mobile"/>
</dbReference>
<name>A0A9D3UG99_9ROSI</name>
<dbReference type="InterPro" id="IPR044824">
    <property type="entry name" value="MAIN-like"/>
</dbReference>
<accession>A0A9D3UG99</accession>
<dbReference type="OrthoDB" id="2008347at2759"/>
<evidence type="ECO:0000259" key="1">
    <source>
        <dbReference type="Pfam" id="PF10536"/>
    </source>
</evidence>
<comment type="caution">
    <text evidence="2">The sequence shown here is derived from an EMBL/GenBank/DDBJ whole genome shotgun (WGS) entry which is preliminary data.</text>
</comment>